<reference evidence="2" key="3">
    <citation type="journal article" date="2017" name="Nature">
        <title>Genome sequence of the progenitor of the wheat D genome Aegilops tauschii.</title>
        <authorList>
            <person name="Luo M.C."/>
            <person name="Gu Y.Q."/>
            <person name="Puiu D."/>
            <person name="Wang H."/>
            <person name="Twardziok S.O."/>
            <person name="Deal K.R."/>
            <person name="Huo N."/>
            <person name="Zhu T."/>
            <person name="Wang L."/>
            <person name="Wang Y."/>
            <person name="McGuire P.E."/>
            <person name="Liu S."/>
            <person name="Long H."/>
            <person name="Ramasamy R.K."/>
            <person name="Rodriguez J.C."/>
            <person name="Van S.L."/>
            <person name="Yuan L."/>
            <person name="Wang Z."/>
            <person name="Xia Z."/>
            <person name="Xiao L."/>
            <person name="Anderson O.D."/>
            <person name="Ouyang S."/>
            <person name="Liang Y."/>
            <person name="Zimin A.V."/>
            <person name="Pertea G."/>
            <person name="Qi P."/>
            <person name="Bennetzen J.L."/>
            <person name="Dai X."/>
            <person name="Dawson M.W."/>
            <person name="Muller H.G."/>
            <person name="Kugler K."/>
            <person name="Rivarola-Duarte L."/>
            <person name="Spannagl M."/>
            <person name="Mayer K.F.X."/>
            <person name="Lu F.H."/>
            <person name="Bevan M.W."/>
            <person name="Leroy P."/>
            <person name="Li P."/>
            <person name="You F.M."/>
            <person name="Sun Q."/>
            <person name="Liu Z."/>
            <person name="Lyons E."/>
            <person name="Wicker T."/>
            <person name="Salzberg S.L."/>
            <person name="Devos K.M."/>
            <person name="Dvorak J."/>
        </authorList>
    </citation>
    <scope>NUCLEOTIDE SEQUENCE [LARGE SCALE GENOMIC DNA]</scope>
    <source>
        <strain evidence="2">cv. AL8/78</strain>
    </source>
</reference>
<name>A0A452YZ06_AEGTS</name>
<organism evidence="2 3">
    <name type="scientific">Aegilops tauschii subsp. strangulata</name>
    <name type="common">Goatgrass</name>
    <dbReference type="NCBI Taxonomy" id="200361"/>
    <lineage>
        <taxon>Eukaryota</taxon>
        <taxon>Viridiplantae</taxon>
        <taxon>Streptophyta</taxon>
        <taxon>Embryophyta</taxon>
        <taxon>Tracheophyta</taxon>
        <taxon>Spermatophyta</taxon>
        <taxon>Magnoliopsida</taxon>
        <taxon>Liliopsida</taxon>
        <taxon>Poales</taxon>
        <taxon>Poaceae</taxon>
        <taxon>BOP clade</taxon>
        <taxon>Pooideae</taxon>
        <taxon>Triticodae</taxon>
        <taxon>Triticeae</taxon>
        <taxon>Triticinae</taxon>
        <taxon>Aegilops</taxon>
    </lineage>
</organism>
<dbReference type="Gramene" id="AET1Gv20578300.5">
    <property type="protein sequence ID" value="AET1Gv20578300.5"/>
    <property type="gene ID" value="AET1Gv20578300"/>
</dbReference>
<evidence type="ECO:0000313" key="2">
    <source>
        <dbReference type="EnsemblPlants" id="AET1Gv20578300.5"/>
    </source>
</evidence>
<keyword evidence="1" id="KW-0812">Transmembrane</keyword>
<feature type="transmembrane region" description="Helical" evidence="1">
    <location>
        <begin position="26"/>
        <end position="44"/>
    </location>
</feature>
<accession>A0A452YZ06</accession>
<reference evidence="3" key="2">
    <citation type="journal article" date="2017" name="Nat. Plants">
        <title>The Aegilops tauschii genome reveals multiple impacts of transposons.</title>
        <authorList>
            <person name="Zhao G."/>
            <person name="Zou C."/>
            <person name="Li K."/>
            <person name="Wang K."/>
            <person name="Li T."/>
            <person name="Gao L."/>
            <person name="Zhang X."/>
            <person name="Wang H."/>
            <person name="Yang Z."/>
            <person name="Liu X."/>
            <person name="Jiang W."/>
            <person name="Mao L."/>
            <person name="Kong X."/>
            <person name="Jiao Y."/>
            <person name="Jia J."/>
        </authorList>
    </citation>
    <scope>NUCLEOTIDE SEQUENCE [LARGE SCALE GENOMIC DNA]</scope>
    <source>
        <strain evidence="3">cv. AL8/78</strain>
    </source>
</reference>
<dbReference type="EnsemblPlants" id="AET1Gv20578300.5">
    <property type="protein sequence ID" value="AET1Gv20578300.5"/>
    <property type="gene ID" value="AET1Gv20578300"/>
</dbReference>
<dbReference type="AlphaFoldDB" id="A0A452YZ06"/>
<reference evidence="2" key="4">
    <citation type="submission" date="2019-03" db="UniProtKB">
        <authorList>
            <consortium name="EnsemblPlants"/>
        </authorList>
    </citation>
    <scope>IDENTIFICATION</scope>
</reference>
<dbReference type="Proteomes" id="UP000015105">
    <property type="component" value="Chromosome 1D"/>
</dbReference>
<reference evidence="2" key="5">
    <citation type="journal article" date="2021" name="G3 (Bethesda)">
        <title>Aegilops tauschii genome assembly Aet v5.0 features greater sequence contiguity and improved annotation.</title>
        <authorList>
            <person name="Wang L."/>
            <person name="Zhu T."/>
            <person name="Rodriguez J.C."/>
            <person name="Deal K.R."/>
            <person name="Dubcovsky J."/>
            <person name="McGuire P.E."/>
            <person name="Lux T."/>
            <person name="Spannagl M."/>
            <person name="Mayer K.F.X."/>
            <person name="Baldrich P."/>
            <person name="Meyers B.C."/>
            <person name="Huo N."/>
            <person name="Gu Y.Q."/>
            <person name="Zhou H."/>
            <person name="Devos K.M."/>
            <person name="Bennetzen J.L."/>
            <person name="Unver T."/>
            <person name="Budak H."/>
            <person name="Gulick P.J."/>
            <person name="Galiba G."/>
            <person name="Kalapos B."/>
            <person name="Nelson D.R."/>
            <person name="Li P."/>
            <person name="You F.M."/>
            <person name="Luo M.C."/>
            <person name="Dvorak J."/>
        </authorList>
    </citation>
    <scope>NUCLEOTIDE SEQUENCE [LARGE SCALE GENOMIC DNA]</scope>
    <source>
        <strain evidence="2">cv. AL8/78</strain>
    </source>
</reference>
<sequence>MSDLALMKDIGFVNVQFFLLSRNRSAIINLIGLHYSIAYLHILVSRVS</sequence>
<keyword evidence="3" id="KW-1185">Reference proteome</keyword>
<keyword evidence="1" id="KW-0472">Membrane</keyword>
<reference evidence="3" key="1">
    <citation type="journal article" date="2014" name="Science">
        <title>Ancient hybridizations among the ancestral genomes of bread wheat.</title>
        <authorList>
            <consortium name="International Wheat Genome Sequencing Consortium,"/>
            <person name="Marcussen T."/>
            <person name="Sandve S.R."/>
            <person name="Heier L."/>
            <person name="Spannagl M."/>
            <person name="Pfeifer M."/>
            <person name="Jakobsen K.S."/>
            <person name="Wulff B.B."/>
            <person name="Steuernagel B."/>
            <person name="Mayer K.F."/>
            <person name="Olsen O.A."/>
        </authorList>
    </citation>
    <scope>NUCLEOTIDE SEQUENCE [LARGE SCALE GENOMIC DNA]</scope>
    <source>
        <strain evidence="3">cv. AL8/78</strain>
    </source>
</reference>
<keyword evidence="1" id="KW-1133">Transmembrane helix</keyword>
<evidence type="ECO:0000256" key="1">
    <source>
        <dbReference type="SAM" id="Phobius"/>
    </source>
</evidence>
<evidence type="ECO:0000313" key="3">
    <source>
        <dbReference type="Proteomes" id="UP000015105"/>
    </source>
</evidence>
<proteinExistence type="predicted"/>
<protein>
    <submittedName>
        <fullName evidence="2">Uncharacterized protein</fullName>
    </submittedName>
</protein>